<dbReference type="Gene3D" id="3.90.1640.30">
    <property type="match status" value="1"/>
</dbReference>
<dbReference type="Proteomes" id="UP000256424">
    <property type="component" value="Unassembled WGS sequence"/>
</dbReference>
<dbReference type="SUPFAM" id="SSF64182">
    <property type="entry name" value="DHH phosphoesterases"/>
    <property type="match status" value="1"/>
</dbReference>
<name>A0A3D8IZ05_9HELI</name>
<feature type="compositionally biased region" description="Basic residues" evidence="1">
    <location>
        <begin position="14"/>
        <end position="33"/>
    </location>
</feature>
<dbReference type="InterPro" id="IPR001667">
    <property type="entry name" value="DDH_dom"/>
</dbReference>
<keyword evidence="4" id="KW-0378">Hydrolase</keyword>
<dbReference type="OrthoDB" id="9809852at2"/>
<evidence type="ECO:0000259" key="2">
    <source>
        <dbReference type="Pfam" id="PF01368"/>
    </source>
</evidence>
<evidence type="ECO:0000259" key="3">
    <source>
        <dbReference type="Pfam" id="PF02272"/>
    </source>
</evidence>
<dbReference type="EMBL" id="NXLW01000019">
    <property type="protein sequence ID" value="RDU70502.1"/>
    <property type="molecule type" value="Genomic_DNA"/>
</dbReference>
<evidence type="ECO:0000313" key="4">
    <source>
        <dbReference type="EMBL" id="RDU70502.1"/>
    </source>
</evidence>
<keyword evidence="4" id="KW-0269">Exonuclease</keyword>
<reference evidence="4 5" key="1">
    <citation type="submission" date="2018-04" db="EMBL/GenBank/DDBJ databases">
        <title>Novel Campyloabacter and Helicobacter Species and Strains.</title>
        <authorList>
            <person name="Mannion A.J."/>
            <person name="Shen Z."/>
            <person name="Fox J.G."/>
        </authorList>
    </citation>
    <scope>NUCLEOTIDE SEQUENCE [LARGE SCALE GENOMIC DNA]</scope>
    <source>
        <strain evidence="4 5">MIT 97-5075</strain>
    </source>
</reference>
<dbReference type="Gene3D" id="3.10.310.30">
    <property type="match status" value="1"/>
</dbReference>
<dbReference type="InterPro" id="IPR003156">
    <property type="entry name" value="DHHA1_dom"/>
</dbReference>
<dbReference type="InterPro" id="IPR038763">
    <property type="entry name" value="DHH_sf"/>
</dbReference>
<dbReference type="InterPro" id="IPR051673">
    <property type="entry name" value="SSDNA_exonuclease_RecJ"/>
</dbReference>
<dbReference type="GO" id="GO:0004527">
    <property type="term" value="F:exonuclease activity"/>
    <property type="evidence" value="ECO:0007669"/>
    <property type="project" value="UniProtKB-KW"/>
</dbReference>
<feature type="domain" description="DHHA1" evidence="3">
    <location>
        <begin position="404"/>
        <end position="493"/>
    </location>
</feature>
<dbReference type="GO" id="GO:0003676">
    <property type="term" value="F:nucleic acid binding"/>
    <property type="evidence" value="ECO:0007669"/>
    <property type="project" value="InterPro"/>
</dbReference>
<proteinExistence type="predicted"/>
<feature type="region of interest" description="Disordered" evidence="1">
    <location>
        <begin position="1"/>
        <end position="33"/>
    </location>
</feature>
<dbReference type="Pfam" id="PF01368">
    <property type="entry name" value="DHH"/>
    <property type="match status" value="1"/>
</dbReference>
<gene>
    <name evidence="4" type="ORF">CQA66_08040</name>
</gene>
<dbReference type="RefSeq" id="WP_104763366.1">
    <property type="nucleotide sequence ID" value="NZ_FZPM01000020.1"/>
</dbReference>
<feature type="compositionally biased region" description="Polar residues" evidence="1">
    <location>
        <begin position="1"/>
        <end position="12"/>
    </location>
</feature>
<feature type="domain" description="DDH" evidence="2">
    <location>
        <begin position="111"/>
        <end position="246"/>
    </location>
</feature>
<keyword evidence="4" id="KW-0540">Nuclease</keyword>
<protein>
    <submittedName>
        <fullName evidence="4">Single-stranded DNA exonuclease RecJ</fullName>
    </submittedName>
</protein>
<organism evidence="4 5">
    <name type="scientific">Helicobacter aurati</name>
    <dbReference type="NCBI Taxonomy" id="137778"/>
    <lineage>
        <taxon>Bacteria</taxon>
        <taxon>Pseudomonadati</taxon>
        <taxon>Campylobacterota</taxon>
        <taxon>Epsilonproteobacteria</taxon>
        <taxon>Campylobacterales</taxon>
        <taxon>Helicobacteraceae</taxon>
        <taxon>Helicobacter</taxon>
    </lineage>
</organism>
<accession>A0A3D8IZ05</accession>
<sequence length="653" mass="74531">MRQDTQSPSNYPKTGKKNAKKRKIPTTARAHKKAKQTRFSLDSLYNNPEIQRLKETLRQFREPEEINSILNDRFKDYLFVRKLSQIPHPDELFNNTEAARLVCQSIANEEKIIIIGDYDADGICATCIVLDFFEAMGYKNIDFAMPNRFKHGYGFSRALFDEVTSKHDDIALIITVDNGVSSFEAADLCKKAGIKLIITDHHTLEVDSDGKIRVPDSTFMINPQQKACKFPFKDICGALVAWYFCCAIKILIQNDVLQSFNPQNTLIQSYKHNLCNTCMKSFLLFVSIAIISDVMPLNAINYTICDYGLCHLIENKSPAFSVITEYFKCLVDSQMLGFKFIPLLNAAGRIDDGTIALDFLRSRNIAEARMRFNKLKELNNYRKELQEKVSHQAFHSLKTMKQNPFICFVVGDDWHEGVLGIVAGKMADEFCKPSFVLTNSNGVCKGSGRSYGDVDLIASMQKVGHLLNRYGGHVGAVGLEIKQCHIEEFLRLFSPVYIEIKKQYDMLGMLSLNLVNRQTFLYISSYEPYGNGNMMPKFFFELEIVGFKKTNQGFLEFQLIDSHSNAPIKAMFFNTKYMQVEFVAGEILQFSATLSIDSQYFNRRYGLQQAYSLSQIARIFHSEKQHLFARNTEEIMLIIDKIYGLCNKAALCQ</sequence>
<evidence type="ECO:0000256" key="1">
    <source>
        <dbReference type="SAM" id="MobiDB-lite"/>
    </source>
</evidence>
<comment type="caution">
    <text evidence="4">The sequence shown here is derived from an EMBL/GenBank/DDBJ whole genome shotgun (WGS) entry which is preliminary data.</text>
</comment>
<dbReference type="PANTHER" id="PTHR30255">
    <property type="entry name" value="SINGLE-STRANDED-DNA-SPECIFIC EXONUCLEASE RECJ"/>
    <property type="match status" value="1"/>
</dbReference>
<dbReference type="AlphaFoldDB" id="A0A3D8IZ05"/>
<evidence type="ECO:0000313" key="5">
    <source>
        <dbReference type="Proteomes" id="UP000256424"/>
    </source>
</evidence>
<dbReference type="PANTHER" id="PTHR30255:SF2">
    <property type="entry name" value="SINGLE-STRANDED-DNA-SPECIFIC EXONUCLEASE RECJ"/>
    <property type="match status" value="1"/>
</dbReference>
<dbReference type="Pfam" id="PF02272">
    <property type="entry name" value="DHHA1"/>
    <property type="match status" value="1"/>
</dbReference>
<keyword evidence="5" id="KW-1185">Reference proteome</keyword>